<organism evidence="1 2">
    <name type="scientific">Dendrobium chrysotoxum</name>
    <name type="common">Orchid</name>
    <dbReference type="NCBI Taxonomy" id="161865"/>
    <lineage>
        <taxon>Eukaryota</taxon>
        <taxon>Viridiplantae</taxon>
        <taxon>Streptophyta</taxon>
        <taxon>Embryophyta</taxon>
        <taxon>Tracheophyta</taxon>
        <taxon>Spermatophyta</taxon>
        <taxon>Magnoliopsida</taxon>
        <taxon>Liliopsida</taxon>
        <taxon>Asparagales</taxon>
        <taxon>Orchidaceae</taxon>
        <taxon>Epidendroideae</taxon>
        <taxon>Malaxideae</taxon>
        <taxon>Dendrobiinae</taxon>
        <taxon>Dendrobium</taxon>
    </lineage>
</organism>
<proteinExistence type="predicted"/>
<sequence length="112" mass="12418">MKLMKWSSEFDIAEESPSILIWVSFPNTHPYLFARHILHGLSSIFGANTCMVDSSMAMENGTSSDPKEIGLVLSHEKLDVVNMVLCDVNTVILNDFSSDLDVYSGDLDVNYG</sequence>
<evidence type="ECO:0008006" key="3">
    <source>
        <dbReference type="Google" id="ProtNLM"/>
    </source>
</evidence>
<evidence type="ECO:0000313" key="1">
    <source>
        <dbReference type="EMBL" id="KAH0456802.1"/>
    </source>
</evidence>
<gene>
    <name evidence="1" type="ORF">IEQ34_014709</name>
</gene>
<dbReference type="Proteomes" id="UP000775213">
    <property type="component" value="Unassembled WGS sequence"/>
</dbReference>
<reference evidence="1 2" key="1">
    <citation type="journal article" date="2021" name="Hortic Res">
        <title>Chromosome-scale assembly of the Dendrobium chrysotoxum genome enhances the understanding of orchid evolution.</title>
        <authorList>
            <person name="Zhang Y."/>
            <person name="Zhang G.Q."/>
            <person name="Zhang D."/>
            <person name="Liu X.D."/>
            <person name="Xu X.Y."/>
            <person name="Sun W.H."/>
            <person name="Yu X."/>
            <person name="Zhu X."/>
            <person name="Wang Z.W."/>
            <person name="Zhao X."/>
            <person name="Zhong W.Y."/>
            <person name="Chen H."/>
            <person name="Yin W.L."/>
            <person name="Huang T."/>
            <person name="Niu S.C."/>
            <person name="Liu Z.J."/>
        </authorList>
    </citation>
    <scope>NUCLEOTIDE SEQUENCE [LARGE SCALE GENOMIC DNA]</scope>
    <source>
        <strain evidence="1">Lindl</strain>
    </source>
</reference>
<protein>
    <recommendedName>
        <fullName evidence="3">DUF4283 domain-containing protein</fullName>
    </recommendedName>
</protein>
<dbReference type="AlphaFoldDB" id="A0AAV7GLE4"/>
<dbReference type="EMBL" id="JAGFBR010000013">
    <property type="protein sequence ID" value="KAH0456802.1"/>
    <property type="molecule type" value="Genomic_DNA"/>
</dbReference>
<keyword evidence="2" id="KW-1185">Reference proteome</keyword>
<comment type="caution">
    <text evidence="1">The sequence shown here is derived from an EMBL/GenBank/DDBJ whole genome shotgun (WGS) entry which is preliminary data.</text>
</comment>
<accession>A0AAV7GLE4</accession>
<name>A0AAV7GLE4_DENCH</name>
<evidence type="ECO:0000313" key="2">
    <source>
        <dbReference type="Proteomes" id="UP000775213"/>
    </source>
</evidence>